<evidence type="ECO:0000313" key="11">
    <source>
        <dbReference type="EMBL" id="EEB17668.1"/>
    </source>
</evidence>
<name>E0VWB2_PEDHC</name>
<evidence type="ECO:0000313" key="13">
    <source>
        <dbReference type="Proteomes" id="UP000009046"/>
    </source>
</evidence>
<dbReference type="KEGG" id="phu:Phum_PHUM477100"/>
<dbReference type="Gene3D" id="3.30.2020.30">
    <property type="match status" value="1"/>
</dbReference>
<dbReference type="STRING" id="121224.E0VWB2"/>
<dbReference type="GO" id="GO:0046872">
    <property type="term" value="F:metal ion binding"/>
    <property type="evidence" value="ECO:0007669"/>
    <property type="project" value="UniProtKB-KW"/>
</dbReference>
<feature type="domain" description="TauD/TfdA-like" evidence="9">
    <location>
        <begin position="135"/>
        <end position="349"/>
    </location>
</feature>
<dbReference type="RefSeq" id="XP_002430406.1">
    <property type="nucleotide sequence ID" value="XM_002430361.1"/>
</dbReference>
<dbReference type="EMBL" id="AAZO01005782">
    <property type="status" value="NOT_ANNOTATED_CDS"/>
    <property type="molecule type" value="Genomic_DNA"/>
</dbReference>
<dbReference type="InterPro" id="IPR042098">
    <property type="entry name" value="TauD-like_sf"/>
</dbReference>
<proteinExistence type="inferred from homology"/>
<evidence type="ECO:0000256" key="3">
    <source>
        <dbReference type="ARBA" id="ARBA00008654"/>
    </source>
</evidence>
<dbReference type="eggNOG" id="KOG3888">
    <property type="taxonomic scope" value="Eukaryota"/>
</dbReference>
<comment type="similarity">
    <text evidence="3">Belongs to the gamma-BBH/TMLD family.</text>
</comment>
<dbReference type="EnsemblMetazoa" id="PHUM477100-RA">
    <property type="protein sequence ID" value="PHUM477100-PA"/>
    <property type="gene ID" value="PHUM477100"/>
</dbReference>
<dbReference type="GeneID" id="8239403"/>
<dbReference type="CTD" id="8239403"/>
<evidence type="ECO:0000313" key="12">
    <source>
        <dbReference type="EnsemblMetazoa" id="PHUM477100-PA"/>
    </source>
</evidence>
<organism>
    <name type="scientific">Pediculus humanus subsp. corporis</name>
    <name type="common">Body louse</name>
    <dbReference type="NCBI Taxonomy" id="121224"/>
    <lineage>
        <taxon>Eukaryota</taxon>
        <taxon>Metazoa</taxon>
        <taxon>Ecdysozoa</taxon>
        <taxon>Arthropoda</taxon>
        <taxon>Hexapoda</taxon>
        <taxon>Insecta</taxon>
        <taxon>Pterygota</taxon>
        <taxon>Neoptera</taxon>
        <taxon>Paraneoptera</taxon>
        <taxon>Psocodea</taxon>
        <taxon>Troctomorpha</taxon>
        <taxon>Phthiraptera</taxon>
        <taxon>Anoplura</taxon>
        <taxon>Pediculidae</taxon>
        <taxon>Pediculus</taxon>
    </lineage>
</organism>
<evidence type="ECO:0000256" key="2">
    <source>
        <dbReference type="ARBA" id="ARBA00005022"/>
    </source>
</evidence>
<dbReference type="EMBL" id="DS235818">
    <property type="protein sequence ID" value="EEB17668.1"/>
    <property type="molecule type" value="Genomic_DNA"/>
</dbReference>
<reference evidence="12" key="3">
    <citation type="submission" date="2020-05" db="UniProtKB">
        <authorList>
            <consortium name="EnsemblMetazoa"/>
        </authorList>
    </citation>
    <scope>IDENTIFICATION</scope>
    <source>
        <strain evidence="12">USDA</strain>
    </source>
</reference>
<keyword evidence="6 11" id="KW-0223">Dioxygenase</keyword>
<dbReference type="Pfam" id="PF06155">
    <property type="entry name" value="GBBH-like_N"/>
    <property type="match status" value="1"/>
</dbReference>
<dbReference type="GO" id="GO:0008336">
    <property type="term" value="F:gamma-butyrobetaine dioxygenase activity"/>
    <property type="evidence" value="ECO:0007669"/>
    <property type="project" value="UniProtKB-EC"/>
</dbReference>
<dbReference type="GO" id="GO:0045329">
    <property type="term" value="P:carnitine biosynthetic process"/>
    <property type="evidence" value="ECO:0007669"/>
    <property type="project" value="UniProtKB-UniPathway"/>
</dbReference>
<dbReference type="InParanoid" id="E0VWB2"/>
<dbReference type="InterPro" id="IPR038492">
    <property type="entry name" value="GBBH-like_N_sf"/>
</dbReference>
<keyword evidence="7 11" id="KW-0560">Oxidoreductase</keyword>
<dbReference type="Pfam" id="PF02668">
    <property type="entry name" value="TauD"/>
    <property type="match status" value="1"/>
</dbReference>
<keyword evidence="5" id="KW-0124">Carnitine biosynthesis</keyword>
<dbReference type="HOGENOM" id="CLU_021859_2_0_1"/>
<dbReference type="Gene3D" id="3.60.130.10">
    <property type="entry name" value="Clavaminate synthase-like"/>
    <property type="match status" value="1"/>
</dbReference>
<accession>E0VWB2</accession>
<evidence type="ECO:0000256" key="1">
    <source>
        <dbReference type="ARBA" id="ARBA00001954"/>
    </source>
</evidence>
<dbReference type="OMA" id="QWIEALI"/>
<dbReference type="GO" id="GO:0005739">
    <property type="term" value="C:mitochondrion"/>
    <property type="evidence" value="ECO:0007669"/>
    <property type="project" value="TreeGrafter"/>
</dbReference>
<gene>
    <name evidence="12" type="primary">8239403</name>
    <name evidence="11" type="ORF">Phum_PHUM477100</name>
</gene>
<dbReference type="FunFam" id="3.30.2020.30:FF:000002">
    <property type="entry name" value="Putative gamma-butyrobetaine dioxygenase"/>
    <property type="match status" value="1"/>
</dbReference>
<dbReference type="PANTHER" id="PTHR10696:SF33">
    <property type="entry name" value="GAMMA-BUTYROBETAINE DIOXYGENASE"/>
    <property type="match status" value="1"/>
</dbReference>
<keyword evidence="8" id="KW-0408">Iron</keyword>
<dbReference type="InterPro" id="IPR010376">
    <property type="entry name" value="GBBH-like_N"/>
</dbReference>
<evidence type="ECO:0000259" key="9">
    <source>
        <dbReference type="Pfam" id="PF02668"/>
    </source>
</evidence>
<evidence type="ECO:0000256" key="8">
    <source>
        <dbReference type="ARBA" id="ARBA00023004"/>
    </source>
</evidence>
<dbReference type="PANTHER" id="PTHR10696">
    <property type="entry name" value="GAMMA-BUTYROBETAINE HYDROXYLASE-RELATED"/>
    <property type="match status" value="1"/>
</dbReference>
<comment type="cofactor">
    <cofactor evidence="1">
        <name>Fe(2+)</name>
        <dbReference type="ChEBI" id="CHEBI:29033"/>
    </cofactor>
</comment>
<dbReference type="InterPro" id="IPR003819">
    <property type="entry name" value="TauD/TfdA-like"/>
</dbReference>
<dbReference type="EC" id="1.14.11.1" evidence="11"/>
<dbReference type="SUPFAM" id="SSF51197">
    <property type="entry name" value="Clavaminate synthase-like"/>
    <property type="match status" value="1"/>
</dbReference>
<dbReference type="InterPro" id="IPR050411">
    <property type="entry name" value="AlphaKG_dependent_hydroxylases"/>
</dbReference>
<keyword evidence="13" id="KW-1185">Reference proteome</keyword>
<evidence type="ECO:0000259" key="10">
    <source>
        <dbReference type="Pfam" id="PF06155"/>
    </source>
</evidence>
<dbReference type="VEuPathDB" id="VectorBase:PHUM477100"/>
<evidence type="ECO:0000256" key="7">
    <source>
        <dbReference type="ARBA" id="ARBA00023002"/>
    </source>
</evidence>
<feature type="domain" description="Gamma-butyrobetaine hydroxylase-like N-terminal" evidence="10">
    <location>
        <begin position="24"/>
        <end position="103"/>
    </location>
</feature>
<sequence>MSFHWFLLLNASIKNFHLNDDDDDDSNILSIHFDNLKNLNFPIIWLRDNCQCDKCFDAVSNSKIHKPLNFTNEIIPSSINSTNDSVTIIWKDDHFSNFNKEWLCRHSFHKKHQIERLNEEYVQQISWDSNDFNKFQPEISFRFDDIIKYDDTLLKWLETLAKFGVGKISGVPLKNGQLQKLAERVSFIRKTYYGEEFFIKGDNDANNVAYKKGPLQMHTDLPYYHYAPGVVLLHCILQSTEGGENILVDGLNLVKQLPKSSYEVLTKTIVDWSDVGCENKYEFCTKNRAPVICVDDLGNVNRINWSQPQRDSVFNVSPEVALEWYKGYKKFMEMINDTKNAVIFKNEEGISFSFSKKIKQFYLYFDFLNVF</sequence>
<reference evidence="11" key="1">
    <citation type="submission" date="2007-04" db="EMBL/GenBank/DDBJ databases">
        <title>Annotation of Pediculus humanus corporis strain USDA.</title>
        <authorList>
            <person name="Kirkness E."/>
            <person name="Hannick L."/>
            <person name="Hass B."/>
            <person name="Bruggner R."/>
            <person name="Lawson D."/>
            <person name="Bidwell S."/>
            <person name="Joardar V."/>
            <person name="Caler E."/>
            <person name="Walenz B."/>
            <person name="Inman J."/>
            <person name="Schobel S."/>
            <person name="Galinsky K."/>
            <person name="Amedeo P."/>
            <person name="Strausberg R."/>
        </authorList>
    </citation>
    <scope>NUCLEOTIDE SEQUENCE</scope>
    <source>
        <strain evidence="11">USDA</strain>
    </source>
</reference>
<dbReference type="UniPathway" id="UPA00118"/>
<comment type="pathway">
    <text evidence="2">Amine and polyamine biosynthesis; carnitine biosynthesis.</text>
</comment>
<evidence type="ECO:0000256" key="4">
    <source>
        <dbReference type="ARBA" id="ARBA00022723"/>
    </source>
</evidence>
<protein>
    <submittedName>
        <fullName evidence="11 12">Gamma-butyrobetaine dioxygenase, putative</fullName>
        <ecNumber evidence="11">1.14.11.1</ecNumber>
    </submittedName>
</protein>
<dbReference type="Proteomes" id="UP000009046">
    <property type="component" value="Unassembled WGS sequence"/>
</dbReference>
<dbReference type="OrthoDB" id="406634at2759"/>
<keyword evidence="4" id="KW-0479">Metal-binding</keyword>
<dbReference type="FunCoup" id="E0VWB2">
    <property type="interactions" value="121"/>
</dbReference>
<dbReference type="AlphaFoldDB" id="E0VWB2"/>
<reference evidence="11" key="2">
    <citation type="submission" date="2007-04" db="EMBL/GenBank/DDBJ databases">
        <title>The genome of the human body louse.</title>
        <authorList>
            <consortium name="The Human Body Louse Genome Consortium"/>
            <person name="Kirkness E."/>
            <person name="Walenz B."/>
            <person name="Hass B."/>
            <person name="Bruggner R."/>
            <person name="Strausberg R."/>
        </authorList>
    </citation>
    <scope>NUCLEOTIDE SEQUENCE</scope>
    <source>
        <strain evidence="11">USDA</strain>
    </source>
</reference>
<evidence type="ECO:0000256" key="6">
    <source>
        <dbReference type="ARBA" id="ARBA00022964"/>
    </source>
</evidence>
<evidence type="ECO:0000256" key="5">
    <source>
        <dbReference type="ARBA" id="ARBA00022873"/>
    </source>
</evidence>